<dbReference type="EMBL" id="QKZV01000001">
    <property type="protein sequence ID" value="PZX65895.1"/>
    <property type="molecule type" value="Genomic_DNA"/>
</dbReference>
<evidence type="ECO:0000256" key="2">
    <source>
        <dbReference type="ARBA" id="ARBA00022801"/>
    </source>
</evidence>
<protein>
    <submittedName>
        <fullName evidence="4">NUDIX domain-containing protein</fullName>
    </submittedName>
</protein>
<comment type="caution">
    <text evidence="4">The sequence shown here is derived from an EMBL/GenBank/DDBJ whole genome shotgun (WGS) entry which is preliminary data.</text>
</comment>
<dbReference type="PROSITE" id="PS00893">
    <property type="entry name" value="NUDIX_BOX"/>
    <property type="match status" value="1"/>
</dbReference>
<dbReference type="RefSeq" id="WP_111293545.1">
    <property type="nucleotide sequence ID" value="NZ_QKZV01000001.1"/>
</dbReference>
<dbReference type="GO" id="GO:0016787">
    <property type="term" value="F:hydrolase activity"/>
    <property type="evidence" value="ECO:0007669"/>
    <property type="project" value="UniProtKB-KW"/>
</dbReference>
<dbReference type="Pfam" id="PF00293">
    <property type="entry name" value="NUDIX"/>
    <property type="match status" value="1"/>
</dbReference>
<dbReference type="InterPro" id="IPR015797">
    <property type="entry name" value="NUDIX_hydrolase-like_dom_sf"/>
</dbReference>
<evidence type="ECO:0000256" key="1">
    <source>
        <dbReference type="ARBA" id="ARBA00001946"/>
    </source>
</evidence>
<dbReference type="AlphaFoldDB" id="A0A2W7SS69"/>
<dbReference type="InterPro" id="IPR020084">
    <property type="entry name" value="NUDIX_hydrolase_CS"/>
</dbReference>
<dbReference type="InterPro" id="IPR000086">
    <property type="entry name" value="NUDIX_hydrolase_dom"/>
</dbReference>
<name>A0A2W7SS69_9BACT</name>
<evidence type="ECO:0000313" key="4">
    <source>
        <dbReference type="EMBL" id="PZX65895.1"/>
    </source>
</evidence>
<dbReference type="PROSITE" id="PS51462">
    <property type="entry name" value="NUDIX"/>
    <property type="match status" value="1"/>
</dbReference>
<feature type="domain" description="Nudix hydrolase" evidence="3">
    <location>
        <begin position="15"/>
        <end position="161"/>
    </location>
</feature>
<keyword evidence="5" id="KW-1185">Reference proteome</keyword>
<sequence>MHQPIAYEKLSKPQKFTIRVYGLLIHNNQILVSDEYIRGNYFTKFPGGGLELGEGTRSCLEREFLEETGLHVSIQEHFYTTDFFQISAFNTIDQIMSIYYKVSAIDEDIAHLKTTSRPFDFTPEEIADTAGQYERLRWVPLSALTSETVHLPIDKVVVNMLINEFSKQA</sequence>
<dbReference type="Proteomes" id="UP000249720">
    <property type="component" value="Unassembled WGS sequence"/>
</dbReference>
<comment type="cofactor">
    <cofactor evidence="1">
        <name>Mg(2+)</name>
        <dbReference type="ChEBI" id="CHEBI:18420"/>
    </cofactor>
</comment>
<gene>
    <name evidence="4" type="ORF">LX80_00389</name>
</gene>
<proteinExistence type="predicted"/>
<dbReference type="PANTHER" id="PTHR43046">
    <property type="entry name" value="GDP-MANNOSE MANNOSYL HYDROLASE"/>
    <property type="match status" value="1"/>
</dbReference>
<evidence type="ECO:0000259" key="3">
    <source>
        <dbReference type="PROSITE" id="PS51462"/>
    </source>
</evidence>
<keyword evidence="2" id="KW-0378">Hydrolase</keyword>
<accession>A0A2W7SS69</accession>
<evidence type="ECO:0000313" key="5">
    <source>
        <dbReference type="Proteomes" id="UP000249720"/>
    </source>
</evidence>
<dbReference type="PANTHER" id="PTHR43046:SF14">
    <property type="entry name" value="MUTT_NUDIX FAMILY PROTEIN"/>
    <property type="match status" value="1"/>
</dbReference>
<dbReference type="Gene3D" id="3.90.79.10">
    <property type="entry name" value="Nucleoside Triphosphate Pyrophosphohydrolase"/>
    <property type="match status" value="1"/>
</dbReference>
<dbReference type="SUPFAM" id="SSF55811">
    <property type="entry name" value="Nudix"/>
    <property type="match status" value="1"/>
</dbReference>
<dbReference type="OrthoDB" id="9810648at2"/>
<organism evidence="4 5">
    <name type="scientific">Hydrotalea sandarakina</name>
    <dbReference type="NCBI Taxonomy" id="1004304"/>
    <lineage>
        <taxon>Bacteria</taxon>
        <taxon>Pseudomonadati</taxon>
        <taxon>Bacteroidota</taxon>
        <taxon>Chitinophagia</taxon>
        <taxon>Chitinophagales</taxon>
        <taxon>Chitinophagaceae</taxon>
        <taxon>Hydrotalea</taxon>
    </lineage>
</organism>
<reference evidence="4 5" key="1">
    <citation type="submission" date="2018-06" db="EMBL/GenBank/DDBJ databases">
        <title>Genomic Encyclopedia of Archaeal and Bacterial Type Strains, Phase II (KMG-II): from individual species to whole genera.</title>
        <authorList>
            <person name="Goeker M."/>
        </authorList>
    </citation>
    <scope>NUCLEOTIDE SEQUENCE [LARGE SCALE GENOMIC DNA]</scope>
    <source>
        <strain evidence="4 5">DSM 23241</strain>
    </source>
</reference>